<dbReference type="AlphaFoldDB" id="T0HN22"/>
<sequence length="178" mass="20260">MAMTLQQLTDLEEIRMLKYRYFRGIDTADMALLEGLFTDDITVGYRGGTYRVALSGKSEMMTFLANSFHSGALAMHHGHSPEIILNGDNSAEGVWYLEDVFIDTERGDHTFGTAIYRDRYRREGGQWKVASTEYDRVIEVVQPIAAGMQFTARRLEQTGLKPSERTDISHLIQWDEVA</sequence>
<dbReference type="Pfam" id="PF13577">
    <property type="entry name" value="SnoaL_4"/>
    <property type="match status" value="1"/>
</dbReference>
<dbReference type="Gene3D" id="3.10.450.50">
    <property type="match status" value="1"/>
</dbReference>
<dbReference type="InterPro" id="IPR037401">
    <property type="entry name" value="SnoaL-like"/>
</dbReference>
<proteinExistence type="predicted"/>
<protein>
    <recommendedName>
        <fullName evidence="1">SnoaL-like domain-containing protein</fullName>
    </recommendedName>
</protein>
<evidence type="ECO:0000259" key="1">
    <source>
        <dbReference type="Pfam" id="PF13577"/>
    </source>
</evidence>
<feature type="domain" description="SnoaL-like" evidence="1">
    <location>
        <begin position="6"/>
        <end position="131"/>
    </location>
</feature>
<accession>T0HN22</accession>
<dbReference type="InterPro" id="IPR032710">
    <property type="entry name" value="NTF2-like_dom_sf"/>
</dbReference>
<dbReference type="Proteomes" id="UP000015527">
    <property type="component" value="Unassembled WGS sequence"/>
</dbReference>
<dbReference type="eggNOG" id="ENOG5032R6A">
    <property type="taxonomic scope" value="Bacteria"/>
</dbReference>
<name>T0HN22_9SPHN</name>
<gene>
    <name evidence="2" type="ORF">L284_13985</name>
</gene>
<comment type="caution">
    <text evidence="2">The sequence shown here is derived from an EMBL/GenBank/DDBJ whole genome shotgun (WGS) entry which is preliminary data.</text>
</comment>
<reference evidence="2 3" key="1">
    <citation type="journal article" date="2013" name="Genome Announc.">
        <title>Genome Sequence of Novosphingobium lindaniclasticum LE124T, Isolated from a Hexachlorocyclohexane Dumpsite.</title>
        <authorList>
            <person name="Saxena A."/>
            <person name="Nayyar N."/>
            <person name="Sangwan N."/>
            <person name="Kumari R."/>
            <person name="Khurana J.P."/>
            <person name="Lal R."/>
        </authorList>
    </citation>
    <scope>NUCLEOTIDE SEQUENCE [LARGE SCALE GENOMIC DNA]</scope>
    <source>
        <strain evidence="2 3">LE124</strain>
    </source>
</reference>
<dbReference type="PATRIC" id="fig|1096930.3.peg.2781"/>
<dbReference type="SUPFAM" id="SSF54427">
    <property type="entry name" value="NTF2-like"/>
    <property type="match status" value="1"/>
</dbReference>
<dbReference type="CDD" id="cd00531">
    <property type="entry name" value="NTF2_like"/>
    <property type="match status" value="1"/>
</dbReference>
<dbReference type="RefSeq" id="WP_021234622.1">
    <property type="nucleotide sequence ID" value="NZ_ATHL01000087.1"/>
</dbReference>
<organism evidence="2 3">
    <name type="scientific">Novosphingobium lindaniclasticum LE124</name>
    <dbReference type="NCBI Taxonomy" id="1096930"/>
    <lineage>
        <taxon>Bacteria</taxon>
        <taxon>Pseudomonadati</taxon>
        <taxon>Pseudomonadota</taxon>
        <taxon>Alphaproteobacteria</taxon>
        <taxon>Sphingomonadales</taxon>
        <taxon>Sphingomonadaceae</taxon>
        <taxon>Novosphingobium</taxon>
    </lineage>
</organism>
<keyword evidence="3" id="KW-1185">Reference proteome</keyword>
<evidence type="ECO:0000313" key="3">
    <source>
        <dbReference type="Proteomes" id="UP000015527"/>
    </source>
</evidence>
<evidence type="ECO:0000313" key="2">
    <source>
        <dbReference type="EMBL" id="EQB13583.1"/>
    </source>
</evidence>
<dbReference type="EMBL" id="ATHL01000087">
    <property type="protein sequence ID" value="EQB13583.1"/>
    <property type="molecule type" value="Genomic_DNA"/>
</dbReference>
<dbReference type="OrthoDB" id="4571298at2"/>